<dbReference type="PIRSF" id="PIRSF500217">
    <property type="entry name" value="AlgI"/>
    <property type="match status" value="1"/>
</dbReference>
<evidence type="ECO:0000313" key="10">
    <source>
        <dbReference type="Proteomes" id="UP000051084"/>
    </source>
</evidence>
<dbReference type="InterPro" id="IPR024194">
    <property type="entry name" value="Ac/AlaTfrase_AlgI/DltB"/>
</dbReference>
<dbReference type="InterPro" id="IPR051085">
    <property type="entry name" value="MB_O-acyltransferase"/>
</dbReference>
<keyword evidence="7" id="KW-0808">Transferase</keyword>
<evidence type="ECO:0000256" key="5">
    <source>
        <dbReference type="ARBA" id="ARBA00022989"/>
    </source>
</evidence>
<gene>
    <name evidence="9" type="ORF">FC21_GL000381</name>
</gene>
<evidence type="ECO:0008006" key="11">
    <source>
        <dbReference type="Google" id="ProtNLM"/>
    </source>
</evidence>
<feature type="transmembrane region" description="Helical" evidence="8">
    <location>
        <begin position="78"/>
        <end position="94"/>
    </location>
</feature>
<evidence type="ECO:0000256" key="8">
    <source>
        <dbReference type="SAM" id="Phobius"/>
    </source>
</evidence>
<dbReference type="RefSeq" id="WP_056995819.1">
    <property type="nucleotide sequence ID" value="NZ_AZGC01000058.1"/>
</dbReference>
<proteinExistence type="inferred from homology"/>
<dbReference type="STRING" id="417373.GCA_001570685_01334"/>
<keyword evidence="5 8" id="KW-1133">Transmembrane helix</keyword>
<evidence type="ECO:0000256" key="6">
    <source>
        <dbReference type="ARBA" id="ARBA00023136"/>
    </source>
</evidence>
<dbReference type="GO" id="GO:0005886">
    <property type="term" value="C:plasma membrane"/>
    <property type="evidence" value="ECO:0007669"/>
    <property type="project" value="UniProtKB-SubCell"/>
</dbReference>
<feature type="transmembrane region" description="Helical" evidence="8">
    <location>
        <begin position="445"/>
        <end position="466"/>
    </location>
</feature>
<evidence type="ECO:0000256" key="1">
    <source>
        <dbReference type="ARBA" id="ARBA00004651"/>
    </source>
</evidence>
<dbReference type="EMBL" id="AZGC01000058">
    <property type="protein sequence ID" value="KRL92231.1"/>
    <property type="molecule type" value="Genomic_DNA"/>
</dbReference>
<feature type="transmembrane region" description="Helical" evidence="8">
    <location>
        <begin position="306"/>
        <end position="324"/>
    </location>
</feature>
<keyword evidence="10" id="KW-1185">Reference proteome</keyword>
<name>A0A0R1UFT0_9LACO</name>
<keyword evidence="7" id="KW-0012">Acyltransferase</keyword>
<dbReference type="OrthoDB" id="9805788at2"/>
<evidence type="ECO:0000256" key="3">
    <source>
        <dbReference type="ARBA" id="ARBA00022475"/>
    </source>
</evidence>
<evidence type="ECO:0000313" key="9">
    <source>
        <dbReference type="EMBL" id="KRL92231.1"/>
    </source>
</evidence>
<dbReference type="PATRIC" id="fig|1423742.4.peg.398"/>
<feature type="transmembrane region" description="Helical" evidence="8">
    <location>
        <begin position="406"/>
        <end position="425"/>
    </location>
</feature>
<keyword evidence="6 7" id="KW-0472">Membrane</keyword>
<dbReference type="PANTHER" id="PTHR13285">
    <property type="entry name" value="ACYLTRANSFERASE"/>
    <property type="match status" value="1"/>
</dbReference>
<dbReference type="GO" id="GO:0042121">
    <property type="term" value="P:alginic acid biosynthetic process"/>
    <property type="evidence" value="ECO:0007669"/>
    <property type="project" value="InterPro"/>
</dbReference>
<accession>A0A0R1UFT0</accession>
<protein>
    <recommendedName>
        <fullName evidence="11">MBOAT family protein</fullName>
    </recommendedName>
</protein>
<feature type="transmembrane region" description="Helical" evidence="8">
    <location>
        <begin position="49"/>
        <end position="66"/>
    </location>
</feature>
<dbReference type="PANTHER" id="PTHR13285:SF18">
    <property type="entry name" value="PROTEIN-CYSTEINE N-PALMITOYLTRANSFERASE RASP"/>
    <property type="match status" value="1"/>
</dbReference>
<dbReference type="InterPro" id="IPR028362">
    <property type="entry name" value="AlgI"/>
</dbReference>
<comment type="subcellular location">
    <subcellularLocation>
        <location evidence="1">Cell membrane</location>
        <topology evidence="1">Multi-pass membrane protein</topology>
    </subcellularLocation>
</comment>
<keyword evidence="3 7" id="KW-1003">Cell membrane</keyword>
<feature type="transmembrane region" description="Helical" evidence="8">
    <location>
        <begin position="360"/>
        <end position="386"/>
    </location>
</feature>
<dbReference type="InterPro" id="IPR004299">
    <property type="entry name" value="MBOAT_fam"/>
</dbReference>
<organism evidence="9 10">
    <name type="scientific">Limosilactobacillus equigenerosi DSM 18793 = JCM 14505</name>
    <dbReference type="NCBI Taxonomy" id="1423742"/>
    <lineage>
        <taxon>Bacteria</taxon>
        <taxon>Bacillati</taxon>
        <taxon>Bacillota</taxon>
        <taxon>Bacilli</taxon>
        <taxon>Lactobacillales</taxon>
        <taxon>Lactobacillaceae</taxon>
        <taxon>Limosilactobacillus</taxon>
    </lineage>
</organism>
<dbReference type="GO" id="GO:0016746">
    <property type="term" value="F:acyltransferase activity"/>
    <property type="evidence" value="ECO:0007669"/>
    <property type="project" value="UniProtKB-KW"/>
</dbReference>
<comment type="similarity">
    <text evidence="2 7">Belongs to the membrane-bound acyltransferase family.</text>
</comment>
<reference evidence="9 10" key="1">
    <citation type="journal article" date="2015" name="Genome Announc.">
        <title>Expanding the biotechnology potential of lactobacilli through comparative genomics of 213 strains and associated genera.</title>
        <authorList>
            <person name="Sun Z."/>
            <person name="Harris H.M."/>
            <person name="McCann A."/>
            <person name="Guo C."/>
            <person name="Argimon S."/>
            <person name="Zhang W."/>
            <person name="Yang X."/>
            <person name="Jeffery I.B."/>
            <person name="Cooney J.C."/>
            <person name="Kagawa T.F."/>
            <person name="Liu W."/>
            <person name="Song Y."/>
            <person name="Salvetti E."/>
            <person name="Wrobel A."/>
            <person name="Rasinkangas P."/>
            <person name="Parkhill J."/>
            <person name="Rea M.C."/>
            <person name="O'Sullivan O."/>
            <person name="Ritari J."/>
            <person name="Douillard F.P."/>
            <person name="Paul Ross R."/>
            <person name="Yang R."/>
            <person name="Briner A.E."/>
            <person name="Felis G.E."/>
            <person name="de Vos W.M."/>
            <person name="Barrangou R."/>
            <person name="Klaenhammer T.R."/>
            <person name="Caufield P.W."/>
            <person name="Cui Y."/>
            <person name="Zhang H."/>
            <person name="O'Toole P.W."/>
        </authorList>
    </citation>
    <scope>NUCLEOTIDE SEQUENCE [LARGE SCALE GENOMIC DNA]</scope>
    <source>
        <strain evidence="9 10">DSM 18793</strain>
    </source>
</reference>
<feature type="transmembrane region" description="Helical" evidence="8">
    <location>
        <begin position="330"/>
        <end position="348"/>
    </location>
</feature>
<feature type="transmembrane region" description="Helical" evidence="8">
    <location>
        <begin position="147"/>
        <end position="167"/>
    </location>
</feature>
<evidence type="ECO:0000256" key="4">
    <source>
        <dbReference type="ARBA" id="ARBA00022692"/>
    </source>
</evidence>
<comment type="caution">
    <text evidence="9">The sequence shown here is derived from an EMBL/GenBank/DDBJ whole genome shotgun (WGS) entry which is preliminary data.</text>
</comment>
<dbReference type="PIRSF" id="PIRSF016636">
    <property type="entry name" value="AlgI_DltB"/>
    <property type="match status" value="1"/>
</dbReference>
<evidence type="ECO:0000256" key="7">
    <source>
        <dbReference type="PIRNR" id="PIRNR016636"/>
    </source>
</evidence>
<dbReference type="Proteomes" id="UP000051084">
    <property type="component" value="Unassembled WGS sequence"/>
</dbReference>
<evidence type="ECO:0000256" key="2">
    <source>
        <dbReference type="ARBA" id="ARBA00010323"/>
    </source>
</evidence>
<feature type="transmembrane region" description="Helical" evidence="8">
    <location>
        <begin position="114"/>
        <end position="135"/>
    </location>
</feature>
<dbReference type="AlphaFoldDB" id="A0A0R1UFT0"/>
<feature type="transmembrane region" description="Helical" evidence="8">
    <location>
        <begin position="225"/>
        <end position="245"/>
    </location>
</feature>
<dbReference type="Pfam" id="PF03062">
    <property type="entry name" value="MBOAT"/>
    <property type="match status" value="1"/>
</dbReference>
<keyword evidence="4 8" id="KW-0812">Transmembrane</keyword>
<sequence>MVFSSLLFMYAFLPLTMICYWLMPSLRAKNIVLLLASLIFYAWGGPRYLILLLLMTLISWLGARIIGAVESHPKLRTLTLWVTTLLQLGLLGYFKYAGFLTTISHQLTGWPHQILSVALPIGISFYTFQLITYTVDVYRHDAPAQHSYWMVLLYAALFFQCIAGPIVRYQDVANEIMHRPTRWNEISRGISRFAVGLFKKAVLANSVASLADQLLPMKASALQHLPASALALGLLMYMVQIYLDFSAYSDMAIGMGWMVGFHFKENFNYPYISQSITEFWRRWHISLSSFFRDYVYIPLGGNRKGALRQIFNMFVVWAATGFWHGAHWNYILWGLYFFVFLVLEKWVLKGFFNHFPRIFKHLYLLVVVYFGWLLFRFTDFYTLAVAAKGLFTLNGNAWTDVHTQMVLMNNLYIMLVAILACLPWWKNGYRAWMNWANRVPVVATVANLIDVIAPIVLVAIATLMLVGNSYNPFLYFQF</sequence>
<feature type="transmembrane region" description="Helical" evidence="8">
    <location>
        <begin position="6"/>
        <end position="23"/>
    </location>
</feature>